<accession>A0A8J4FUJ2</accession>
<evidence type="ECO:0000256" key="6">
    <source>
        <dbReference type="ARBA" id="ARBA00023136"/>
    </source>
</evidence>
<organism evidence="9 10">
    <name type="scientific">Volvox reticuliferus</name>
    <dbReference type="NCBI Taxonomy" id="1737510"/>
    <lineage>
        <taxon>Eukaryota</taxon>
        <taxon>Viridiplantae</taxon>
        <taxon>Chlorophyta</taxon>
        <taxon>core chlorophytes</taxon>
        <taxon>Chlorophyceae</taxon>
        <taxon>CS clade</taxon>
        <taxon>Chlamydomonadales</taxon>
        <taxon>Volvocaceae</taxon>
        <taxon>Volvox</taxon>
    </lineage>
</organism>
<sequence length="268" mass="28654">MLLQKKTARCRLPRVKRPVAITVITYMTKQNSNSFFHRRIAPNRAKRSDSPGFERQNDPMKPSILKVLLYIPNLICYGRLALLAAAAFVSSARPGHAVVLLLINFILDGVDGALARRLCQTSAFGSFLDVAVDLASRGLVWSWAAPGGFGAAVLLLEAIAFACIHAAAGPAWKDARHFAGGPFWVRAVMANGFKTPSGCLAVAGLMGCPLWLWARRVLPESPWSNPVLGAVLVAGRLLAAAVEVWVVGRHLGAILQRDAAAAAAADGR</sequence>
<evidence type="ECO:0000256" key="3">
    <source>
        <dbReference type="ARBA" id="ARBA00022692"/>
    </source>
</evidence>
<keyword evidence="6" id="KW-0472">Membrane</keyword>
<reference evidence="9" key="1">
    <citation type="journal article" date="2021" name="Proc. Natl. Acad. Sci. U.S.A.">
        <title>Three genomes in the algal genus Volvox reveal the fate of a haploid sex-determining region after a transition to homothallism.</title>
        <authorList>
            <person name="Yamamoto K."/>
            <person name="Hamaji T."/>
            <person name="Kawai-Toyooka H."/>
            <person name="Matsuzaki R."/>
            <person name="Takahashi F."/>
            <person name="Nishimura Y."/>
            <person name="Kawachi M."/>
            <person name="Noguchi H."/>
            <person name="Minakuchi Y."/>
            <person name="Umen J.G."/>
            <person name="Toyoda A."/>
            <person name="Nozaki H."/>
        </authorList>
    </citation>
    <scope>NUCLEOTIDE SEQUENCE</scope>
    <source>
        <strain evidence="9">NIES-3786</strain>
    </source>
</reference>
<evidence type="ECO:0000256" key="1">
    <source>
        <dbReference type="ARBA" id="ARBA00004141"/>
    </source>
</evidence>
<evidence type="ECO:0000256" key="4">
    <source>
        <dbReference type="ARBA" id="ARBA00022989"/>
    </source>
</evidence>
<proteinExistence type="inferred from homology"/>
<comment type="subcellular location">
    <subcellularLocation>
        <location evidence="1">Membrane</location>
        <topology evidence="1">Multi-pass membrane protein</topology>
    </subcellularLocation>
</comment>
<dbReference type="EMBL" id="BNCP01000051">
    <property type="protein sequence ID" value="GIL89572.1"/>
    <property type="molecule type" value="Genomic_DNA"/>
</dbReference>
<evidence type="ECO:0000256" key="5">
    <source>
        <dbReference type="ARBA" id="ARBA00023098"/>
    </source>
</evidence>
<dbReference type="InterPro" id="IPR000462">
    <property type="entry name" value="CDP-OH_P_trans"/>
</dbReference>
<gene>
    <name evidence="9" type="ORF">Vretifemale_17405</name>
</gene>
<keyword evidence="4" id="KW-1133">Transmembrane helix</keyword>
<dbReference type="AlphaFoldDB" id="A0A8J4FUJ2"/>
<dbReference type="Pfam" id="PF01066">
    <property type="entry name" value="CDP-OH_P_transf"/>
    <property type="match status" value="1"/>
</dbReference>
<dbReference type="InterPro" id="IPR043130">
    <property type="entry name" value="CDP-OH_PTrfase_TM_dom"/>
</dbReference>
<dbReference type="PANTHER" id="PTHR15362">
    <property type="entry name" value="PHOSPHATIDYLINOSITOL SYNTHASE"/>
    <property type="match status" value="1"/>
</dbReference>
<evidence type="ECO:0000256" key="8">
    <source>
        <dbReference type="RuleBase" id="RU003750"/>
    </source>
</evidence>
<evidence type="ECO:0000256" key="2">
    <source>
        <dbReference type="ARBA" id="ARBA00022679"/>
    </source>
</evidence>
<evidence type="ECO:0000313" key="10">
    <source>
        <dbReference type="Proteomes" id="UP000747110"/>
    </source>
</evidence>
<keyword evidence="3" id="KW-0812">Transmembrane</keyword>
<dbReference type="GO" id="GO:0016780">
    <property type="term" value="F:phosphotransferase activity, for other substituted phosphate groups"/>
    <property type="evidence" value="ECO:0007669"/>
    <property type="project" value="InterPro"/>
</dbReference>
<keyword evidence="10" id="KW-1185">Reference proteome</keyword>
<name>A0A8J4FUJ2_9CHLO</name>
<protein>
    <submittedName>
        <fullName evidence="9">Uncharacterized protein</fullName>
    </submittedName>
</protein>
<dbReference type="GO" id="GO:0008654">
    <property type="term" value="P:phospholipid biosynthetic process"/>
    <property type="evidence" value="ECO:0007669"/>
    <property type="project" value="InterPro"/>
</dbReference>
<evidence type="ECO:0000313" key="9">
    <source>
        <dbReference type="EMBL" id="GIL89572.1"/>
    </source>
</evidence>
<keyword evidence="7" id="KW-1208">Phospholipid metabolism</keyword>
<dbReference type="PROSITE" id="PS00379">
    <property type="entry name" value="CDP_ALCOHOL_P_TRANSF"/>
    <property type="match status" value="1"/>
</dbReference>
<dbReference type="InterPro" id="IPR048254">
    <property type="entry name" value="CDP_ALCOHOL_P_TRANSF_CS"/>
</dbReference>
<dbReference type="Proteomes" id="UP000747110">
    <property type="component" value="Unassembled WGS sequence"/>
</dbReference>
<dbReference type="GO" id="GO:0016020">
    <property type="term" value="C:membrane"/>
    <property type="evidence" value="ECO:0007669"/>
    <property type="project" value="UniProtKB-SubCell"/>
</dbReference>
<evidence type="ECO:0000256" key="7">
    <source>
        <dbReference type="ARBA" id="ARBA00023264"/>
    </source>
</evidence>
<keyword evidence="2 8" id="KW-0808">Transferase</keyword>
<dbReference type="Gene3D" id="1.20.120.1760">
    <property type="match status" value="1"/>
</dbReference>
<dbReference type="PANTHER" id="PTHR15362:SF13">
    <property type="entry name" value="SI:CH1073-145M9.1"/>
    <property type="match status" value="1"/>
</dbReference>
<comment type="similarity">
    <text evidence="8">Belongs to the CDP-alcohol phosphatidyltransferase class-I family.</text>
</comment>
<comment type="caution">
    <text evidence="9">The sequence shown here is derived from an EMBL/GenBank/DDBJ whole genome shotgun (WGS) entry which is preliminary data.</text>
</comment>
<dbReference type="OrthoDB" id="10251079at2759"/>
<keyword evidence="5" id="KW-0443">Lipid metabolism</keyword>